<dbReference type="GO" id="GO:0051445">
    <property type="term" value="P:regulation of meiotic cell cycle"/>
    <property type="evidence" value="ECO:0007669"/>
    <property type="project" value="TreeGrafter"/>
</dbReference>
<dbReference type="GO" id="GO:0010389">
    <property type="term" value="P:regulation of G2/M transition of mitotic cell cycle"/>
    <property type="evidence" value="ECO:0007669"/>
    <property type="project" value="TreeGrafter"/>
</dbReference>
<feature type="compositionally biased region" description="Basic and acidic residues" evidence="16">
    <location>
        <begin position="216"/>
        <end position="227"/>
    </location>
</feature>
<dbReference type="SUPFAM" id="SSF161270">
    <property type="entry name" value="PspA lactotransferrin-binding region"/>
    <property type="match status" value="1"/>
</dbReference>
<evidence type="ECO:0000256" key="9">
    <source>
        <dbReference type="ARBA" id="ARBA00022777"/>
    </source>
</evidence>
<keyword evidence="10 14" id="KW-0067">ATP-binding</keyword>
<evidence type="ECO:0000256" key="6">
    <source>
        <dbReference type="ARBA" id="ARBA00022679"/>
    </source>
</evidence>
<dbReference type="PANTHER" id="PTHR24056:SF548">
    <property type="entry name" value="CYCLIN-DEPENDENT KINASE A-1"/>
    <property type="match status" value="1"/>
</dbReference>
<dbReference type="FunFam" id="3.30.200.20:FF:000375">
    <property type="entry name" value="Cell division related protein kinase 2"/>
    <property type="match status" value="1"/>
</dbReference>
<dbReference type="PROSITE" id="PS50011">
    <property type="entry name" value="PROTEIN_KINASE_DOM"/>
    <property type="match status" value="1"/>
</dbReference>
<evidence type="ECO:0000256" key="3">
    <source>
        <dbReference type="ARBA" id="ARBA00022527"/>
    </source>
</evidence>
<comment type="similarity">
    <text evidence="1">Belongs to the protein kinase superfamily. CMGC Ser/Thr protein kinase family. CDC2/CDKX subfamily.</text>
</comment>
<evidence type="ECO:0000313" key="19">
    <source>
        <dbReference type="Proteomes" id="UP000245207"/>
    </source>
</evidence>
<feature type="coiled-coil region" evidence="15">
    <location>
        <begin position="433"/>
        <end position="502"/>
    </location>
</feature>
<dbReference type="InterPro" id="IPR017441">
    <property type="entry name" value="Protein_kinase_ATP_BS"/>
</dbReference>
<keyword evidence="15" id="KW-0175">Coiled coil</keyword>
<dbReference type="PROSITE" id="PS00107">
    <property type="entry name" value="PROTEIN_KINASE_ATP"/>
    <property type="match status" value="1"/>
</dbReference>
<dbReference type="SUPFAM" id="SSF56112">
    <property type="entry name" value="Protein kinase-like (PK-like)"/>
    <property type="match status" value="1"/>
</dbReference>
<evidence type="ECO:0000256" key="1">
    <source>
        <dbReference type="ARBA" id="ARBA00006485"/>
    </source>
</evidence>
<evidence type="ECO:0000256" key="13">
    <source>
        <dbReference type="ARBA" id="ARBA00048367"/>
    </source>
</evidence>
<keyword evidence="6" id="KW-0808">Transferase</keyword>
<keyword evidence="19" id="KW-1185">Reference proteome</keyword>
<dbReference type="SMART" id="SM00220">
    <property type="entry name" value="S_TKc"/>
    <property type="match status" value="1"/>
</dbReference>
<accession>A0A2U1NV53</accession>
<feature type="binding site" evidence="14">
    <location>
        <position position="1060"/>
    </location>
    <ligand>
        <name>ATP</name>
        <dbReference type="ChEBI" id="CHEBI:30616"/>
    </ligand>
</feature>
<dbReference type="EMBL" id="PKPP01002138">
    <property type="protein sequence ID" value="PWA77364.1"/>
    <property type="molecule type" value="Genomic_DNA"/>
</dbReference>
<protein>
    <recommendedName>
        <fullName evidence="2">cyclin-dependent kinase</fullName>
        <ecNumber evidence="2">2.7.11.22</ecNumber>
    </recommendedName>
</protein>
<keyword evidence="3" id="KW-0723">Serine/threonine-protein kinase</keyword>
<dbReference type="Proteomes" id="UP000245207">
    <property type="component" value="Unassembled WGS sequence"/>
</dbReference>
<feature type="compositionally biased region" description="Polar residues" evidence="16">
    <location>
        <begin position="354"/>
        <end position="378"/>
    </location>
</feature>
<organism evidence="18 19">
    <name type="scientific">Artemisia annua</name>
    <name type="common">Sweet wormwood</name>
    <dbReference type="NCBI Taxonomy" id="35608"/>
    <lineage>
        <taxon>Eukaryota</taxon>
        <taxon>Viridiplantae</taxon>
        <taxon>Streptophyta</taxon>
        <taxon>Embryophyta</taxon>
        <taxon>Tracheophyta</taxon>
        <taxon>Spermatophyta</taxon>
        <taxon>Magnoliopsida</taxon>
        <taxon>eudicotyledons</taxon>
        <taxon>Gunneridae</taxon>
        <taxon>Pentapetalae</taxon>
        <taxon>asterids</taxon>
        <taxon>campanulids</taxon>
        <taxon>Asterales</taxon>
        <taxon>Asteraceae</taxon>
        <taxon>Asteroideae</taxon>
        <taxon>Anthemideae</taxon>
        <taxon>Artemisiinae</taxon>
        <taxon>Artemisia</taxon>
    </lineage>
</organism>
<evidence type="ECO:0000256" key="8">
    <source>
        <dbReference type="ARBA" id="ARBA00022776"/>
    </source>
</evidence>
<dbReference type="GO" id="GO:0005634">
    <property type="term" value="C:nucleus"/>
    <property type="evidence" value="ECO:0007669"/>
    <property type="project" value="TreeGrafter"/>
</dbReference>
<feature type="compositionally biased region" description="Basic and acidic residues" evidence="16">
    <location>
        <begin position="155"/>
        <end position="184"/>
    </location>
</feature>
<dbReference type="InterPro" id="IPR050108">
    <property type="entry name" value="CDK"/>
</dbReference>
<name>A0A2U1NV53_ARTAN</name>
<evidence type="ECO:0000313" key="18">
    <source>
        <dbReference type="EMBL" id="PWA77364.1"/>
    </source>
</evidence>
<dbReference type="OrthoDB" id="1732493at2759"/>
<dbReference type="GO" id="GO:0000307">
    <property type="term" value="C:cyclin-dependent protein kinase holoenzyme complex"/>
    <property type="evidence" value="ECO:0007669"/>
    <property type="project" value="TreeGrafter"/>
</dbReference>
<feature type="compositionally biased region" description="Polar residues" evidence="16">
    <location>
        <begin position="191"/>
        <end position="215"/>
    </location>
</feature>
<evidence type="ECO:0000256" key="16">
    <source>
        <dbReference type="SAM" id="MobiDB-lite"/>
    </source>
</evidence>
<comment type="caution">
    <text evidence="18">The sequence shown here is derived from an EMBL/GenBank/DDBJ whole genome shotgun (WGS) entry which is preliminary data.</text>
</comment>
<dbReference type="Pfam" id="PF00069">
    <property type="entry name" value="Pkinase"/>
    <property type="match status" value="1"/>
</dbReference>
<dbReference type="GO" id="GO:0030332">
    <property type="term" value="F:cyclin binding"/>
    <property type="evidence" value="ECO:0007669"/>
    <property type="project" value="TreeGrafter"/>
</dbReference>
<dbReference type="EC" id="2.7.11.22" evidence="2"/>
<evidence type="ECO:0000256" key="11">
    <source>
        <dbReference type="ARBA" id="ARBA00023306"/>
    </source>
</evidence>
<feature type="coiled-coil region" evidence="15">
    <location>
        <begin position="866"/>
        <end position="893"/>
    </location>
</feature>
<feature type="region of interest" description="Disordered" evidence="16">
    <location>
        <begin position="155"/>
        <end position="227"/>
    </location>
</feature>
<keyword evidence="9" id="KW-0418">Kinase</keyword>
<keyword evidence="4" id="KW-0597">Phosphoprotein</keyword>
<feature type="compositionally biased region" description="Basic and acidic residues" evidence="16">
    <location>
        <begin position="379"/>
        <end position="390"/>
    </location>
</feature>
<dbReference type="GO" id="GO:0051301">
    <property type="term" value="P:cell division"/>
    <property type="evidence" value="ECO:0007669"/>
    <property type="project" value="UniProtKB-KW"/>
</dbReference>
<evidence type="ECO:0000256" key="4">
    <source>
        <dbReference type="ARBA" id="ARBA00022553"/>
    </source>
</evidence>
<sequence length="1348" mass="157165">MEKEIQMRERDSVKAFNVLKSQIVKVINKPGYESRFDQAFEYFIRVRFHNFKEKLIQSLNQLEMLLNEKEHHTSNCKEAFKVIQTQLQSIFNPWVMNQSEFIDAFYQKFWESYTTFRTTCINQMGELEKMLEAEEAKFNEIEKLKREREQIEKDMQLKEREQIERDRQLKETEVIERETDKDNQTEDETVNEGNTSDSSMVFTGSDTSSDQQIEDSSPRYDSDADGTHRNEAIWDSADDLIRPSLDTEILATVQHLNAHDNVDIFDNVFAHDQTHPAHPETTCINQMGELEKKLEAEEAKFNEIEKLKREREQIEKDMQLKEREQIERERQLKETEVIERETDKDNQTEDETVNEGNTSDTSMVFTGSDTSSDQQIEDSSPRYDSDADGTHRNEAIWDSADDHIRPSLDTEILATKPLKLVIEKLFWLKKRSIQQLDQQMVLNNRKVQALSKENSDLKSENSRLHKTTSNFEIVNTKLENENQEFLKRVNDLENKLRKLGQTTQTLNMLPTRDEDINTQTSGIGFENIDHLENEKPSFLNKVQKLTPILYNAEDMGKELSTDLLFESQDILKSEEEKRLKKRHNVKRFFKEAQLATYDANLWQNKARKQFCHLKQHIEQTLKVIWFKQENISSSVWSNPLSSDVRLKIEVKKILKDEIEPRVKDINLCFEYFEKHLVTEMREDLKYVHSLEDKFDEKCLILDIQKDFFINQIESFKSESVSHENVNENFEQTSSLKSENLYLKKKIIELLKEAADFKKNLAKLEAQSISFQLKLQEKNEKSFSENSLTSVLKGKEKIFEENCDDTNIKFDLDELDTKNIELEHAVASLQKENEHLKVTYKNLFDSIKRSRAKNQISNKSDSQIVPNHLFEKEKSVLQKKIVELEKMVAQQTKDFGDAKNDFSVETEKYEKYFAHLENQNASLHAKLASSDHLSLQKEYNDLRTSYNALKAKFDVLNRSKGKSHVRNESKPQVRVSEKIYTGESSKPFSKKVSQFTTNSLQKERKFSKRHNFSETFTSPKIDADQSRTMEEHKMIEKIGEGAYGKVYRGLDKLTDEPIAIKIIPVDANEGVPSTAIREISVLKEMQHENIVRLLNVVLTEERLYLIFEYLDMDLKKYMESTPEFLEDPQLVKRFLYQMLCGVDYCHSCRVLHRDLKPQNLLIDASKNVIKLADFGLARAFNIPVTILSHEVATLWYRPPEILLGSQQYSISVDVWSIGCIFAEMVNRKPLFPGNSEIDQLIMGTPDEDTWPGVTSLSDYKTTFRKRSAKDLATLVPKLDEVGLDLLTKMLYMDPSRRITARAALQHEYFKDLKIIRTSSCAFSSETIDSSSDRYGKSQVLTLEHNNVVL</sequence>
<evidence type="ECO:0000259" key="17">
    <source>
        <dbReference type="PROSITE" id="PS50011"/>
    </source>
</evidence>
<feature type="coiled-coil region" evidence="15">
    <location>
        <begin position="746"/>
        <end position="780"/>
    </location>
</feature>
<comment type="catalytic activity">
    <reaction evidence="12">
        <text>L-threonyl-[protein] + ATP = O-phospho-L-threonyl-[protein] + ADP + H(+)</text>
        <dbReference type="Rhea" id="RHEA:46608"/>
        <dbReference type="Rhea" id="RHEA-COMP:11060"/>
        <dbReference type="Rhea" id="RHEA-COMP:11605"/>
        <dbReference type="ChEBI" id="CHEBI:15378"/>
        <dbReference type="ChEBI" id="CHEBI:30013"/>
        <dbReference type="ChEBI" id="CHEBI:30616"/>
        <dbReference type="ChEBI" id="CHEBI:61977"/>
        <dbReference type="ChEBI" id="CHEBI:456216"/>
        <dbReference type="EC" id="2.7.11.22"/>
    </reaction>
</comment>
<feature type="coiled-coil region" evidence="15">
    <location>
        <begin position="811"/>
        <end position="838"/>
    </location>
</feature>
<dbReference type="GO" id="GO:0000082">
    <property type="term" value="P:G1/S transition of mitotic cell cycle"/>
    <property type="evidence" value="ECO:0007669"/>
    <property type="project" value="TreeGrafter"/>
</dbReference>
<evidence type="ECO:0000256" key="7">
    <source>
        <dbReference type="ARBA" id="ARBA00022741"/>
    </source>
</evidence>
<evidence type="ECO:0000256" key="12">
    <source>
        <dbReference type="ARBA" id="ARBA00047811"/>
    </source>
</evidence>
<keyword evidence="8" id="KW-0498">Mitosis</keyword>
<dbReference type="InterPro" id="IPR011009">
    <property type="entry name" value="Kinase-like_dom_sf"/>
</dbReference>
<evidence type="ECO:0000256" key="10">
    <source>
        <dbReference type="ARBA" id="ARBA00022840"/>
    </source>
</evidence>
<dbReference type="STRING" id="35608.A0A2U1NV53"/>
<proteinExistence type="inferred from homology"/>
<dbReference type="InterPro" id="IPR000719">
    <property type="entry name" value="Prot_kinase_dom"/>
</dbReference>
<dbReference type="PANTHER" id="PTHR24056">
    <property type="entry name" value="CELL DIVISION PROTEIN KINASE"/>
    <property type="match status" value="1"/>
</dbReference>
<dbReference type="GO" id="GO:0005524">
    <property type="term" value="F:ATP binding"/>
    <property type="evidence" value="ECO:0007669"/>
    <property type="project" value="UniProtKB-UniRule"/>
</dbReference>
<reference evidence="18 19" key="1">
    <citation type="journal article" date="2018" name="Mol. Plant">
        <title>The genome of Artemisia annua provides insight into the evolution of Asteraceae family and artemisinin biosynthesis.</title>
        <authorList>
            <person name="Shen Q."/>
            <person name="Zhang L."/>
            <person name="Liao Z."/>
            <person name="Wang S."/>
            <person name="Yan T."/>
            <person name="Shi P."/>
            <person name="Liu M."/>
            <person name="Fu X."/>
            <person name="Pan Q."/>
            <person name="Wang Y."/>
            <person name="Lv Z."/>
            <person name="Lu X."/>
            <person name="Zhang F."/>
            <person name="Jiang W."/>
            <person name="Ma Y."/>
            <person name="Chen M."/>
            <person name="Hao X."/>
            <person name="Li L."/>
            <person name="Tang Y."/>
            <person name="Lv G."/>
            <person name="Zhou Y."/>
            <person name="Sun X."/>
            <person name="Brodelius P.E."/>
            <person name="Rose J.K.C."/>
            <person name="Tang K."/>
        </authorList>
    </citation>
    <scope>NUCLEOTIDE SEQUENCE [LARGE SCALE GENOMIC DNA]</scope>
    <source>
        <strain evidence="19">cv. Huhao1</strain>
        <tissue evidence="18">Leaf</tissue>
    </source>
</reference>
<keyword evidence="7 14" id="KW-0547">Nucleotide-binding</keyword>
<evidence type="ECO:0000256" key="14">
    <source>
        <dbReference type="PROSITE-ProRule" id="PRU10141"/>
    </source>
</evidence>
<gene>
    <name evidence="18" type="ORF">CTI12_AA225340</name>
</gene>
<keyword evidence="11" id="KW-0131">Cell cycle</keyword>
<dbReference type="PROSITE" id="PS00108">
    <property type="entry name" value="PROTEIN_KINASE_ST"/>
    <property type="match status" value="1"/>
</dbReference>
<keyword evidence="5" id="KW-0132">Cell division</keyword>
<feature type="compositionally biased region" description="Basic and acidic residues" evidence="16">
    <location>
        <begin position="320"/>
        <end position="347"/>
    </location>
</feature>
<dbReference type="Gene3D" id="1.10.510.10">
    <property type="entry name" value="Transferase(Phosphotransferase) domain 1"/>
    <property type="match status" value="1"/>
</dbReference>
<evidence type="ECO:0000256" key="15">
    <source>
        <dbReference type="SAM" id="Coils"/>
    </source>
</evidence>
<dbReference type="FunFam" id="1.10.510.10:FF:000574">
    <property type="entry name" value="Cell division related protein kinase 2"/>
    <property type="match status" value="1"/>
</dbReference>
<dbReference type="GO" id="GO:0007165">
    <property type="term" value="P:signal transduction"/>
    <property type="evidence" value="ECO:0007669"/>
    <property type="project" value="TreeGrafter"/>
</dbReference>
<dbReference type="GO" id="GO:0004693">
    <property type="term" value="F:cyclin-dependent protein serine/threonine kinase activity"/>
    <property type="evidence" value="ECO:0007669"/>
    <property type="project" value="UniProtKB-EC"/>
</dbReference>
<feature type="domain" description="Protein kinase" evidence="17">
    <location>
        <begin position="1031"/>
        <end position="1308"/>
    </location>
</feature>
<comment type="catalytic activity">
    <reaction evidence="13">
        <text>L-seryl-[protein] + ATP = O-phospho-L-seryl-[protein] + ADP + H(+)</text>
        <dbReference type="Rhea" id="RHEA:17989"/>
        <dbReference type="Rhea" id="RHEA-COMP:9863"/>
        <dbReference type="Rhea" id="RHEA-COMP:11604"/>
        <dbReference type="ChEBI" id="CHEBI:15378"/>
        <dbReference type="ChEBI" id="CHEBI:29999"/>
        <dbReference type="ChEBI" id="CHEBI:30616"/>
        <dbReference type="ChEBI" id="CHEBI:83421"/>
        <dbReference type="ChEBI" id="CHEBI:456216"/>
        <dbReference type="EC" id="2.7.11.22"/>
    </reaction>
</comment>
<dbReference type="InterPro" id="IPR008271">
    <property type="entry name" value="Ser/Thr_kinase_AS"/>
</dbReference>
<evidence type="ECO:0000256" key="5">
    <source>
        <dbReference type="ARBA" id="ARBA00022618"/>
    </source>
</evidence>
<dbReference type="GO" id="GO:0010468">
    <property type="term" value="P:regulation of gene expression"/>
    <property type="evidence" value="ECO:0007669"/>
    <property type="project" value="TreeGrafter"/>
</dbReference>
<feature type="region of interest" description="Disordered" evidence="16">
    <location>
        <begin position="320"/>
        <end position="390"/>
    </location>
</feature>
<dbReference type="Gene3D" id="3.30.200.20">
    <property type="entry name" value="Phosphorylase Kinase, domain 1"/>
    <property type="match status" value="1"/>
</dbReference>
<dbReference type="GO" id="GO:0005737">
    <property type="term" value="C:cytoplasm"/>
    <property type="evidence" value="ECO:0007669"/>
    <property type="project" value="TreeGrafter"/>
</dbReference>
<evidence type="ECO:0000256" key="2">
    <source>
        <dbReference type="ARBA" id="ARBA00012425"/>
    </source>
</evidence>